<dbReference type="Pfam" id="PF17921">
    <property type="entry name" value="Integrase_H2C2"/>
    <property type="match status" value="1"/>
</dbReference>
<dbReference type="InterPro" id="IPR040676">
    <property type="entry name" value="DUF5641"/>
</dbReference>
<accession>A0A9J2Q6M4</accession>
<dbReference type="Proteomes" id="UP000036681">
    <property type="component" value="Unplaced"/>
</dbReference>
<evidence type="ECO:0000259" key="4">
    <source>
        <dbReference type="Pfam" id="PF18701"/>
    </source>
</evidence>
<dbReference type="Gene3D" id="3.30.420.10">
    <property type="entry name" value="Ribonuclease H-like superfamily/Ribonuclease H"/>
    <property type="match status" value="1"/>
</dbReference>
<evidence type="ECO:0000259" key="2">
    <source>
        <dbReference type="Pfam" id="PF05585"/>
    </source>
</evidence>
<keyword evidence="5" id="KW-1185">Reference proteome</keyword>
<dbReference type="InterPro" id="IPR008737">
    <property type="entry name" value="DUF1758"/>
</dbReference>
<protein>
    <submittedName>
        <fullName evidence="6">DUF5641 domain-containing protein</fullName>
    </submittedName>
</protein>
<evidence type="ECO:0000259" key="3">
    <source>
        <dbReference type="Pfam" id="PF17921"/>
    </source>
</evidence>
<sequence>MTPIDEFLLVFISEVSGDRRVEKCSPNLVNRLGASQPGGWCRFIWQKEGRKWTSPLQFRPVYLYITLIAEDLERCLAEGHTAKDCAKRGMCFYCKEEHNSALCPKRESKSGSENGSKPKEPEDKRDKQKATVDNELNRSAGESALTLAVTQKGREKKTVLLLCKKVKVCNPEKPEVARPVLAFFDAGCQGSFITEELCDQLKLNAGKRSQISIAGFGAQQPKCYDTKQVSILLELKNGNKKHIKASTMPFLTKELQRVNVESNEIIPDTREKYRLCLPEKWEQPELIIDDDNLWRCGGRLTYSDLPRDTKFPIILPKHPITEMIIIYQHEILMHSGPAHTLNQLRSKYWIAKGRETVKKAIKKRCMKCPAEVLRQIGKTDDIKWNFITPFAPWQGGVYERMIGLTKTSLRKAVGRKQLSEEEFRTLIIEVEGVVNSRPLTYVHETSVDVIRPIDFLIPAAELILTVSEDGEKDDPSYLPKVVMSRERMLLRWKATLGTLDRFWNYWRSEYLTSLRERTQRNHRAVRGSISREPQINEVVIIEEEGTPKAMWKLGRIVEIKGGEGRSIRTARVKLGNGNEWTRPISQLYPLEIDSNEAPI</sequence>
<evidence type="ECO:0000313" key="6">
    <source>
        <dbReference type="WBParaSite" id="ALUE_0001760201-mRNA-1"/>
    </source>
</evidence>
<dbReference type="SUPFAM" id="SSF53098">
    <property type="entry name" value="Ribonuclease H-like"/>
    <property type="match status" value="1"/>
</dbReference>
<feature type="domain" description="DUF5641" evidence="4">
    <location>
        <begin position="491"/>
        <end position="590"/>
    </location>
</feature>
<feature type="region of interest" description="Disordered" evidence="1">
    <location>
        <begin position="104"/>
        <end position="135"/>
    </location>
</feature>
<dbReference type="InterPro" id="IPR036397">
    <property type="entry name" value="RNaseH_sf"/>
</dbReference>
<dbReference type="InterPro" id="IPR041588">
    <property type="entry name" value="Integrase_H2C2"/>
</dbReference>
<dbReference type="PANTHER" id="PTHR47331">
    <property type="entry name" value="PHD-TYPE DOMAIN-CONTAINING PROTEIN"/>
    <property type="match status" value="1"/>
</dbReference>
<organism evidence="5 6">
    <name type="scientific">Ascaris lumbricoides</name>
    <name type="common">Giant roundworm</name>
    <dbReference type="NCBI Taxonomy" id="6252"/>
    <lineage>
        <taxon>Eukaryota</taxon>
        <taxon>Metazoa</taxon>
        <taxon>Ecdysozoa</taxon>
        <taxon>Nematoda</taxon>
        <taxon>Chromadorea</taxon>
        <taxon>Rhabditida</taxon>
        <taxon>Spirurina</taxon>
        <taxon>Ascaridomorpha</taxon>
        <taxon>Ascaridoidea</taxon>
        <taxon>Ascarididae</taxon>
        <taxon>Ascaris</taxon>
    </lineage>
</organism>
<dbReference type="WBParaSite" id="ALUE_0001760201-mRNA-1">
    <property type="protein sequence ID" value="ALUE_0001760201-mRNA-1"/>
    <property type="gene ID" value="ALUE_0001760201"/>
</dbReference>
<name>A0A9J2Q6M4_ASCLU</name>
<evidence type="ECO:0000313" key="5">
    <source>
        <dbReference type="Proteomes" id="UP000036681"/>
    </source>
</evidence>
<reference evidence="6" key="1">
    <citation type="submission" date="2023-03" db="UniProtKB">
        <authorList>
            <consortium name="WormBaseParasite"/>
        </authorList>
    </citation>
    <scope>IDENTIFICATION</scope>
</reference>
<dbReference type="InterPro" id="IPR012337">
    <property type="entry name" value="RNaseH-like_sf"/>
</dbReference>
<dbReference type="Pfam" id="PF18701">
    <property type="entry name" value="DUF5641"/>
    <property type="match status" value="1"/>
</dbReference>
<dbReference type="AlphaFoldDB" id="A0A9J2Q6M4"/>
<proteinExistence type="predicted"/>
<feature type="domain" description="DUF1758" evidence="2">
    <location>
        <begin position="166"/>
        <end position="291"/>
    </location>
</feature>
<evidence type="ECO:0000256" key="1">
    <source>
        <dbReference type="SAM" id="MobiDB-lite"/>
    </source>
</evidence>
<dbReference type="GO" id="GO:0003676">
    <property type="term" value="F:nucleic acid binding"/>
    <property type="evidence" value="ECO:0007669"/>
    <property type="project" value="InterPro"/>
</dbReference>
<feature type="domain" description="Integrase zinc-binding" evidence="3">
    <location>
        <begin position="320"/>
        <end position="368"/>
    </location>
</feature>
<dbReference type="Pfam" id="PF05585">
    <property type="entry name" value="DUF1758"/>
    <property type="match status" value="1"/>
</dbReference>